<organism evidence="8 9">
    <name type="scientific">Caerostris darwini</name>
    <dbReference type="NCBI Taxonomy" id="1538125"/>
    <lineage>
        <taxon>Eukaryota</taxon>
        <taxon>Metazoa</taxon>
        <taxon>Ecdysozoa</taxon>
        <taxon>Arthropoda</taxon>
        <taxon>Chelicerata</taxon>
        <taxon>Arachnida</taxon>
        <taxon>Araneae</taxon>
        <taxon>Araneomorphae</taxon>
        <taxon>Entelegynae</taxon>
        <taxon>Araneoidea</taxon>
        <taxon>Araneidae</taxon>
        <taxon>Caerostris</taxon>
    </lineage>
</organism>
<dbReference type="InterPro" id="IPR050649">
    <property type="entry name" value="Paired_Homeobox_TFs"/>
</dbReference>
<dbReference type="InterPro" id="IPR001356">
    <property type="entry name" value="HD"/>
</dbReference>
<dbReference type="Proteomes" id="UP001054837">
    <property type="component" value="Unassembled WGS sequence"/>
</dbReference>
<feature type="DNA-binding region" description="Homeobox" evidence="5">
    <location>
        <begin position="71"/>
        <end position="130"/>
    </location>
</feature>
<evidence type="ECO:0000256" key="5">
    <source>
        <dbReference type="PROSITE-ProRule" id="PRU00108"/>
    </source>
</evidence>
<proteinExistence type="predicted"/>
<keyword evidence="4 5" id="KW-0539">Nucleus</keyword>
<dbReference type="SUPFAM" id="SSF46689">
    <property type="entry name" value="Homeodomain-like"/>
    <property type="match status" value="1"/>
</dbReference>
<dbReference type="PANTHER" id="PTHR24329">
    <property type="entry name" value="HOMEOBOX PROTEIN ARISTALESS"/>
    <property type="match status" value="1"/>
</dbReference>
<dbReference type="PROSITE" id="PS50071">
    <property type="entry name" value="HOMEOBOX_2"/>
    <property type="match status" value="1"/>
</dbReference>
<feature type="domain" description="Homeobox" evidence="7">
    <location>
        <begin position="69"/>
        <end position="129"/>
    </location>
</feature>
<evidence type="ECO:0000256" key="1">
    <source>
        <dbReference type="ARBA" id="ARBA00004123"/>
    </source>
</evidence>
<keyword evidence="9" id="KW-1185">Reference proteome</keyword>
<sequence length="191" mass="22544">MSATNRFIPFPPYQYPVSTTMFRNLSPLPFQLLSKPSEKECFGISNQRNCNCNCKAIKCKESKCKEVKPRFRRCRTRFTKQQLQSLEKVFSEVQYPSVNIREKVAAEANLSEARVQVWFSNRRAKWRRQNDVKRVTQKQNPNCMVNSYQELQRNSSIPPTVHDPKAYCVQNLRSFESLKQAFRFHPLLKFP</sequence>
<evidence type="ECO:0000256" key="4">
    <source>
        <dbReference type="ARBA" id="ARBA00023242"/>
    </source>
</evidence>
<dbReference type="InterPro" id="IPR017970">
    <property type="entry name" value="Homeobox_CS"/>
</dbReference>
<dbReference type="PANTHER" id="PTHR24329:SF543">
    <property type="entry name" value="FI01017P-RELATED"/>
    <property type="match status" value="1"/>
</dbReference>
<evidence type="ECO:0000259" key="7">
    <source>
        <dbReference type="PROSITE" id="PS50071"/>
    </source>
</evidence>
<protein>
    <recommendedName>
        <fullName evidence="7">Homeobox domain-containing protein</fullName>
    </recommendedName>
</protein>
<dbReference type="Pfam" id="PF00046">
    <property type="entry name" value="Homeodomain"/>
    <property type="match status" value="1"/>
</dbReference>
<dbReference type="InterPro" id="IPR009057">
    <property type="entry name" value="Homeodomain-like_sf"/>
</dbReference>
<dbReference type="Gene3D" id="1.10.10.60">
    <property type="entry name" value="Homeodomain-like"/>
    <property type="match status" value="1"/>
</dbReference>
<name>A0AAV4MP91_9ARAC</name>
<dbReference type="FunFam" id="1.10.10.60:FF:000679">
    <property type="entry name" value="Homeobox protein aristaless"/>
    <property type="match status" value="1"/>
</dbReference>
<dbReference type="CDD" id="cd00086">
    <property type="entry name" value="homeodomain"/>
    <property type="match status" value="1"/>
</dbReference>
<keyword evidence="2 5" id="KW-0238">DNA-binding</keyword>
<evidence type="ECO:0000313" key="9">
    <source>
        <dbReference type="Proteomes" id="UP001054837"/>
    </source>
</evidence>
<evidence type="ECO:0000313" key="8">
    <source>
        <dbReference type="EMBL" id="GIX74251.1"/>
    </source>
</evidence>
<comment type="subcellular location">
    <subcellularLocation>
        <location evidence="1 5 6">Nucleus</location>
    </subcellularLocation>
</comment>
<gene>
    <name evidence="8" type="ORF">CDAR_504951</name>
</gene>
<dbReference type="GO" id="GO:0000981">
    <property type="term" value="F:DNA-binding transcription factor activity, RNA polymerase II-specific"/>
    <property type="evidence" value="ECO:0007669"/>
    <property type="project" value="InterPro"/>
</dbReference>
<evidence type="ECO:0000256" key="6">
    <source>
        <dbReference type="RuleBase" id="RU000682"/>
    </source>
</evidence>
<evidence type="ECO:0000256" key="3">
    <source>
        <dbReference type="ARBA" id="ARBA00023155"/>
    </source>
</evidence>
<keyword evidence="3 5" id="KW-0371">Homeobox</keyword>
<accession>A0AAV4MP91</accession>
<dbReference type="AlphaFoldDB" id="A0AAV4MP91"/>
<dbReference type="PROSITE" id="PS00027">
    <property type="entry name" value="HOMEOBOX_1"/>
    <property type="match status" value="1"/>
</dbReference>
<dbReference type="GO" id="GO:0000977">
    <property type="term" value="F:RNA polymerase II transcription regulatory region sequence-specific DNA binding"/>
    <property type="evidence" value="ECO:0007669"/>
    <property type="project" value="TreeGrafter"/>
</dbReference>
<dbReference type="EMBL" id="BPLQ01000719">
    <property type="protein sequence ID" value="GIX74251.1"/>
    <property type="molecule type" value="Genomic_DNA"/>
</dbReference>
<evidence type="ECO:0000256" key="2">
    <source>
        <dbReference type="ARBA" id="ARBA00023125"/>
    </source>
</evidence>
<comment type="caution">
    <text evidence="8">The sequence shown here is derived from an EMBL/GenBank/DDBJ whole genome shotgun (WGS) entry which is preliminary data.</text>
</comment>
<reference evidence="8 9" key="1">
    <citation type="submission" date="2021-06" db="EMBL/GenBank/DDBJ databases">
        <title>Caerostris darwini draft genome.</title>
        <authorList>
            <person name="Kono N."/>
            <person name="Arakawa K."/>
        </authorList>
    </citation>
    <scope>NUCLEOTIDE SEQUENCE [LARGE SCALE GENOMIC DNA]</scope>
</reference>
<dbReference type="GO" id="GO:0005634">
    <property type="term" value="C:nucleus"/>
    <property type="evidence" value="ECO:0007669"/>
    <property type="project" value="UniProtKB-SubCell"/>
</dbReference>
<dbReference type="SMART" id="SM00389">
    <property type="entry name" value="HOX"/>
    <property type="match status" value="1"/>
</dbReference>